<sequence length="96" mass="10312">MSKKLLTTSGSLSLPHTRSLSAAISKVLQSKHFPTLLLNQISGNAFAFSPTDNVKSIMDKEKSATTLPMGKNATGPIHNNPYIDNSALTTRLQTTI</sequence>
<protein>
    <submittedName>
        <fullName evidence="1">Uncharacterized protein</fullName>
    </submittedName>
</protein>
<dbReference type="EMBL" id="BPLR01009835">
    <property type="protein sequence ID" value="GIY34939.1"/>
    <property type="molecule type" value="Genomic_DNA"/>
</dbReference>
<gene>
    <name evidence="1" type="ORF">CEXT_86881</name>
</gene>
<accession>A0AAV4SLP6</accession>
<dbReference type="AlphaFoldDB" id="A0AAV4SLP6"/>
<dbReference type="Proteomes" id="UP001054945">
    <property type="component" value="Unassembled WGS sequence"/>
</dbReference>
<keyword evidence="2" id="KW-1185">Reference proteome</keyword>
<name>A0AAV4SLP6_CAEEX</name>
<comment type="caution">
    <text evidence="1">The sequence shown here is derived from an EMBL/GenBank/DDBJ whole genome shotgun (WGS) entry which is preliminary data.</text>
</comment>
<evidence type="ECO:0000313" key="1">
    <source>
        <dbReference type="EMBL" id="GIY34939.1"/>
    </source>
</evidence>
<organism evidence="1 2">
    <name type="scientific">Caerostris extrusa</name>
    <name type="common">Bark spider</name>
    <name type="synonym">Caerostris bankana</name>
    <dbReference type="NCBI Taxonomy" id="172846"/>
    <lineage>
        <taxon>Eukaryota</taxon>
        <taxon>Metazoa</taxon>
        <taxon>Ecdysozoa</taxon>
        <taxon>Arthropoda</taxon>
        <taxon>Chelicerata</taxon>
        <taxon>Arachnida</taxon>
        <taxon>Araneae</taxon>
        <taxon>Araneomorphae</taxon>
        <taxon>Entelegynae</taxon>
        <taxon>Araneoidea</taxon>
        <taxon>Araneidae</taxon>
        <taxon>Caerostris</taxon>
    </lineage>
</organism>
<proteinExistence type="predicted"/>
<evidence type="ECO:0000313" key="2">
    <source>
        <dbReference type="Proteomes" id="UP001054945"/>
    </source>
</evidence>
<reference evidence="1 2" key="1">
    <citation type="submission" date="2021-06" db="EMBL/GenBank/DDBJ databases">
        <title>Caerostris extrusa draft genome.</title>
        <authorList>
            <person name="Kono N."/>
            <person name="Arakawa K."/>
        </authorList>
    </citation>
    <scope>NUCLEOTIDE SEQUENCE [LARGE SCALE GENOMIC DNA]</scope>
</reference>